<feature type="compositionally biased region" description="Low complexity" evidence="1">
    <location>
        <begin position="81"/>
        <end position="91"/>
    </location>
</feature>
<keyword evidence="3" id="KW-1185">Reference proteome</keyword>
<feature type="region of interest" description="Disordered" evidence="1">
    <location>
        <begin position="51"/>
        <end position="103"/>
    </location>
</feature>
<name>A0ABV5G242_9MICC</name>
<dbReference type="Proteomes" id="UP001589575">
    <property type="component" value="Unassembled WGS sequence"/>
</dbReference>
<evidence type="ECO:0000313" key="2">
    <source>
        <dbReference type="EMBL" id="MFB9073010.1"/>
    </source>
</evidence>
<feature type="region of interest" description="Disordered" evidence="1">
    <location>
        <begin position="1"/>
        <end position="35"/>
    </location>
</feature>
<reference evidence="2 3" key="1">
    <citation type="submission" date="2024-09" db="EMBL/GenBank/DDBJ databases">
        <authorList>
            <person name="Sun Q."/>
            <person name="Mori K."/>
        </authorList>
    </citation>
    <scope>NUCLEOTIDE SEQUENCE [LARGE SCALE GENOMIC DNA]</scope>
    <source>
        <strain evidence="2 3">CCM 7609</strain>
    </source>
</reference>
<accession>A0ABV5G242</accession>
<gene>
    <name evidence="2" type="ORF">ACFFX0_18100</name>
</gene>
<evidence type="ECO:0008006" key="4">
    <source>
        <dbReference type="Google" id="ProtNLM"/>
    </source>
</evidence>
<organism evidence="2 3">
    <name type="scientific">Citricoccus parietis</name>
    <dbReference type="NCBI Taxonomy" id="592307"/>
    <lineage>
        <taxon>Bacteria</taxon>
        <taxon>Bacillati</taxon>
        <taxon>Actinomycetota</taxon>
        <taxon>Actinomycetes</taxon>
        <taxon>Micrococcales</taxon>
        <taxon>Micrococcaceae</taxon>
        <taxon>Citricoccus</taxon>
    </lineage>
</organism>
<evidence type="ECO:0000256" key="1">
    <source>
        <dbReference type="SAM" id="MobiDB-lite"/>
    </source>
</evidence>
<dbReference type="EMBL" id="JBHMFI010000001">
    <property type="protein sequence ID" value="MFB9073010.1"/>
    <property type="molecule type" value="Genomic_DNA"/>
</dbReference>
<protein>
    <recommendedName>
        <fullName evidence="4">4Fe-4S Wbl-type domain-containing protein</fullName>
    </recommendedName>
</protein>
<proteinExistence type="predicted"/>
<evidence type="ECO:0000313" key="3">
    <source>
        <dbReference type="Proteomes" id="UP001589575"/>
    </source>
</evidence>
<comment type="caution">
    <text evidence="2">The sequence shown here is derived from an EMBL/GenBank/DDBJ whole genome shotgun (WGS) entry which is preliminary data.</text>
</comment>
<feature type="compositionally biased region" description="Basic and acidic residues" evidence="1">
    <location>
        <begin position="59"/>
        <end position="68"/>
    </location>
</feature>
<sequence>MAHAGGGRDTSDPTRGTPSGPWVRSPPARTDSGEAPWLGCLECRAAHHCPETVGAGPREPSRFTRPRDPFPWPCAPTPHVRCPAARASPRGPRGGRCGARPRA</sequence>